<dbReference type="PANTHER" id="PTHR28570:SF2">
    <property type="entry name" value="M18 FAMILY AMINOPEPTIDASE 1-RELATED"/>
    <property type="match status" value="1"/>
</dbReference>
<evidence type="ECO:0000256" key="5">
    <source>
        <dbReference type="ARBA" id="ARBA00022723"/>
    </source>
</evidence>
<dbReference type="GO" id="GO:0005737">
    <property type="term" value="C:cytoplasm"/>
    <property type="evidence" value="ECO:0007669"/>
    <property type="project" value="UniProtKB-ARBA"/>
</dbReference>
<evidence type="ECO:0000256" key="2">
    <source>
        <dbReference type="ARBA" id="ARBA00008290"/>
    </source>
</evidence>
<dbReference type="SUPFAM" id="SSF101821">
    <property type="entry name" value="Aminopeptidase/glucanase lid domain"/>
    <property type="match status" value="1"/>
</dbReference>
<evidence type="ECO:0000256" key="3">
    <source>
        <dbReference type="ARBA" id="ARBA00022438"/>
    </source>
</evidence>
<sequence length="473" mass="51518">MHYTAPMNNSNENDVNRLLLQKKDGPGAKEIAEAGEYCRGYMDFLDSAKNEREAVSAAISMAEKNGFAPWKEGSEFGRGNKVYAGRFGKALLLAVRGRRPLAEGFSIIAAHIDSPRLDLKMKPLYEDKGLAFFDTHYYGGIKNYQWTGMPLALHGHIVRKDGKGIRVAIGEDPGDPVFFIADLLPHLAKRQMEKPGKELVEAESLDILAGLYPYQGGKEEGAVKLNILRLLHEKYGITEEDLISAELQAVPAFKARDLGLDRSMVGAYGHDDKVCSYPALTSLFSLNEPEFSACVVLADKEETGSWGIGGMRSEFFKGFIAGLAEAEGKGSSNAINMALANSFCLSADVNTAFNPLYSEVFDPHGEADIGGGVVLFRYWGRGGKENTNDANAEAVSALRKILDEGGIRWQTGEGGRVDAEESGTLSKFFAGFNIPTVDLGVPLLSMHSPFEAAAKTDVLQAHRAFAAFFNRRQ</sequence>
<dbReference type="PRINTS" id="PR00932">
    <property type="entry name" value="AMINO1PTASE"/>
</dbReference>
<dbReference type="GO" id="GO:0008237">
    <property type="term" value="F:metallopeptidase activity"/>
    <property type="evidence" value="ECO:0007669"/>
    <property type="project" value="UniProtKB-KW"/>
</dbReference>
<dbReference type="Gene3D" id="2.30.250.10">
    <property type="entry name" value="Aminopeptidase i, Domain 2"/>
    <property type="match status" value="1"/>
</dbReference>
<evidence type="ECO:0000256" key="8">
    <source>
        <dbReference type="ARBA" id="ARBA00023049"/>
    </source>
</evidence>
<evidence type="ECO:0000256" key="6">
    <source>
        <dbReference type="ARBA" id="ARBA00022801"/>
    </source>
</evidence>
<keyword evidence="6 9" id="KW-0378">Hydrolase</keyword>
<proteinExistence type="inferred from homology"/>
<name>F5Y7A5_LEAAZ</name>
<dbReference type="EMBL" id="CP001841">
    <property type="protein sequence ID" value="AEF83161.1"/>
    <property type="molecule type" value="Genomic_DNA"/>
</dbReference>
<dbReference type="HOGENOM" id="CLU_590123_0_0_12"/>
<dbReference type="eggNOG" id="COG1362">
    <property type="taxonomic scope" value="Bacteria"/>
</dbReference>
<gene>
    <name evidence="11" type="ordered locus">TREAZ_3528</name>
</gene>
<keyword evidence="7 9" id="KW-0862">Zinc</keyword>
<dbReference type="EC" id="3.4.11.-" evidence="10"/>
<dbReference type="PANTHER" id="PTHR28570">
    <property type="entry name" value="ASPARTYL AMINOPEPTIDASE"/>
    <property type="match status" value="1"/>
</dbReference>
<keyword evidence="5 9" id="KW-0479">Metal-binding</keyword>
<keyword evidence="3 9" id="KW-0031">Aminopeptidase</keyword>
<organism evidence="11 12">
    <name type="scientific">Leadbettera azotonutricia (strain ATCC BAA-888 / DSM 13862 / ZAS-9)</name>
    <name type="common">Treponema azotonutricium</name>
    <dbReference type="NCBI Taxonomy" id="545695"/>
    <lineage>
        <taxon>Bacteria</taxon>
        <taxon>Pseudomonadati</taxon>
        <taxon>Spirochaetota</taxon>
        <taxon>Spirochaetia</taxon>
        <taxon>Spirochaetales</taxon>
        <taxon>Breznakiellaceae</taxon>
        <taxon>Leadbettera</taxon>
    </lineage>
</organism>
<protein>
    <recommendedName>
        <fullName evidence="10">M18 family aminopeptidase</fullName>
        <ecNumber evidence="10">3.4.11.-</ecNumber>
    </recommendedName>
</protein>
<dbReference type="Proteomes" id="UP000009222">
    <property type="component" value="Chromosome"/>
</dbReference>
<keyword evidence="4 9" id="KW-0645">Protease</keyword>
<dbReference type="Pfam" id="PF02127">
    <property type="entry name" value="Peptidase_M18"/>
    <property type="match status" value="1"/>
</dbReference>
<evidence type="ECO:0000256" key="1">
    <source>
        <dbReference type="ARBA" id="ARBA00001947"/>
    </source>
</evidence>
<dbReference type="SUPFAM" id="SSF53187">
    <property type="entry name" value="Zn-dependent exopeptidases"/>
    <property type="match status" value="1"/>
</dbReference>
<reference evidence="11 12" key="2">
    <citation type="journal article" date="2011" name="ISME J.">
        <title>RNA-seq reveals cooperative metabolic interactions between two termite-gut spirochete species in co-culture.</title>
        <authorList>
            <person name="Rosenthal A.Z."/>
            <person name="Matson E.G."/>
            <person name="Eldar A."/>
            <person name="Leadbetter J.R."/>
        </authorList>
    </citation>
    <scope>NUCLEOTIDE SEQUENCE [LARGE SCALE GENOMIC DNA]</scope>
    <source>
        <strain evidence="12">ATCC BAA-888 / DSM 13862 / ZAS-9</strain>
    </source>
</reference>
<evidence type="ECO:0000256" key="7">
    <source>
        <dbReference type="ARBA" id="ARBA00022833"/>
    </source>
</evidence>
<keyword evidence="12" id="KW-1185">Reference proteome</keyword>
<dbReference type="InterPro" id="IPR001948">
    <property type="entry name" value="Peptidase_M18"/>
</dbReference>
<comment type="cofactor">
    <cofactor evidence="1 10">
        <name>Zn(2+)</name>
        <dbReference type="ChEBI" id="CHEBI:29105"/>
    </cofactor>
</comment>
<dbReference type="NCBIfam" id="NF002600">
    <property type="entry name" value="PRK02256.1"/>
    <property type="match status" value="1"/>
</dbReference>
<evidence type="ECO:0000256" key="9">
    <source>
        <dbReference type="RuleBase" id="RU004386"/>
    </source>
</evidence>
<dbReference type="GO" id="GO:0006508">
    <property type="term" value="P:proteolysis"/>
    <property type="evidence" value="ECO:0007669"/>
    <property type="project" value="UniProtKB-KW"/>
</dbReference>
<evidence type="ECO:0000313" key="12">
    <source>
        <dbReference type="Proteomes" id="UP000009222"/>
    </source>
</evidence>
<dbReference type="GO" id="GO:0008270">
    <property type="term" value="F:zinc ion binding"/>
    <property type="evidence" value="ECO:0007669"/>
    <property type="project" value="InterPro"/>
</dbReference>
<dbReference type="AlphaFoldDB" id="F5Y7A5"/>
<reference evidence="12" key="1">
    <citation type="submission" date="2009-12" db="EMBL/GenBank/DDBJ databases">
        <title>Complete sequence of Treponema azotonutricium strain ZAS-9.</title>
        <authorList>
            <person name="Tetu S.G."/>
            <person name="Matson E."/>
            <person name="Ren Q."/>
            <person name="Seshadri R."/>
            <person name="Elbourne L."/>
            <person name="Hassan K.A."/>
            <person name="Durkin A."/>
            <person name="Radune D."/>
            <person name="Mohamoud Y."/>
            <person name="Shay R."/>
            <person name="Jin S."/>
            <person name="Zhang X."/>
            <person name="Lucey K."/>
            <person name="Ballor N.R."/>
            <person name="Ottesen E."/>
            <person name="Rosenthal R."/>
            <person name="Allen A."/>
            <person name="Leadbetter J.R."/>
            <person name="Paulsen I.T."/>
        </authorList>
    </citation>
    <scope>NUCLEOTIDE SEQUENCE [LARGE SCALE GENOMIC DNA]</scope>
    <source>
        <strain evidence="12">ATCC BAA-888 / DSM 13862 / ZAS-9</strain>
    </source>
</reference>
<evidence type="ECO:0000313" key="11">
    <source>
        <dbReference type="EMBL" id="AEF83161.1"/>
    </source>
</evidence>
<dbReference type="KEGG" id="taz:TREAZ_3528"/>
<accession>F5Y7A5</accession>
<comment type="similarity">
    <text evidence="2 9">Belongs to the peptidase M18 family.</text>
</comment>
<dbReference type="InParanoid" id="F5Y7A5"/>
<evidence type="ECO:0000256" key="4">
    <source>
        <dbReference type="ARBA" id="ARBA00022670"/>
    </source>
</evidence>
<dbReference type="Gene3D" id="3.40.630.10">
    <property type="entry name" value="Zn peptidases"/>
    <property type="match status" value="1"/>
</dbReference>
<dbReference type="InterPro" id="IPR023358">
    <property type="entry name" value="Peptidase_M18_dom2"/>
</dbReference>
<dbReference type="GO" id="GO:0004177">
    <property type="term" value="F:aminopeptidase activity"/>
    <property type="evidence" value="ECO:0007669"/>
    <property type="project" value="UniProtKB-KW"/>
</dbReference>
<keyword evidence="8 9" id="KW-0482">Metalloprotease</keyword>
<evidence type="ECO:0000256" key="10">
    <source>
        <dbReference type="RuleBase" id="RU004387"/>
    </source>
</evidence>